<sequence>MSYNEGYYHARGNEMGRKSIKENKTRFQLSRENAGFTREGAAATLEFISADRIEKIENEKTFPRPEEVIAMSESYNDITLCNYYCTHCCDIGQKYMPEIKTKELSQITLEMLATLNILTKQKDRLIEITVDGHISEDEKIDFLNIRNNLDDMALAIESLKLWIRNTID</sequence>
<organism evidence="1 2">
    <name type="scientific">Eshraghiella crossota DSM 2876</name>
    <dbReference type="NCBI Taxonomy" id="511680"/>
    <lineage>
        <taxon>Bacteria</taxon>
        <taxon>Bacillati</taxon>
        <taxon>Bacillota</taxon>
        <taxon>Clostridia</taxon>
        <taxon>Lachnospirales</taxon>
        <taxon>Lachnospiraceae</taxon>
        <taxon>Eshraghiella</taxon>
    </lineage>
</organism>
<dbReference type="HOGENOM" id="CLU_120937_1_0_9"/>
<keyword evidence="2" id="KW-1185">Reference proteome</keyword>
<name>D4RXB9_9FIRM</name>
<dbReference type="AlphaFoldDB" id="D4RXB9"/>
<dbReference type="eggNOG" id="COG1813">
    <property type="taxonomic scope" value="Bacteria"/>
</dbReference>
<reference evidence="1 2" key="1">
    <citation type="submission" date="2010-02" db="EMBL/GenBank/DDBJ databases">
        <authorList>
            <person name="Weinstock G."/>
            <person name="Sodergren E."/>
            <person name="Clifton S."/>
            <person name="Fulton L."/>
            <person name="Fulton B."/>
            <person name="Courtney L."/>
            <person name="Fronick C."/>
            <person name="Harrison M."/>
            <person name="Strong C."/>
            <person name="Farmer C."/>
            <person name="Delahaunty K."/>
            <person name="Markovic C."/>
            <person name="Hall O."/>
            <person name="Minx P."/>
            <person name="Tomlinson C."/>
            <person name="Mitreva M."/>
            <person name="Nelson J."/>
            <person name="Hou S."/>
            <person name="Wollam A."/>
            <person name="Pepin K.H."/>
            <person name="Johnson M."/>
            <person name="Bhonagiri V."/>
            <person name="Zhang X."/>
            <person name="Suruliraj S."/>
            <person name="Warren W."/>
            <person name="Chinwalla A."/>
            <person name="Mardis E.R."/>
            <person name="Wilson R.K."/>
        </authorList>
    </citation>
    <scope>NUCLEOTIDE SEQUENCE [LARGE SCALE GENOMIC DNA]</scope>
    <source>
        <strain evidence="1 2">DSM 2876</strain>
    </source>
</reference>
<evidence type="ECO:0000313" key="2">
    <source>
        <dbReference type="Proteomes" id="UP000006238"/>
    </source>
</evidence>
<gene>
    <name evidence="1" type="ORF">BUTYVIB_00470</name>
</gene>
<comment type="caution">
    <text evidence="1">The sequence shown here is derived from an EMBL/GenBank/DDBJ whole genome shotgun (WGS) entry which is preliminary data.</text>
</comment>
<dbReference type="STRING" id="45851.BHV86_02595"/>
<evidence type="ECO:0008006" key="3">
    <source>
        <dbReference type="Google" id="ProtNLM"/>
    </source>
</evidence>
<proteinExistence type="predicted"/>
<dbReference type="EMBL" id="ABWN01000019">
    <property type="protein sequence ID" value="EFF69281.1"/>
    <property type="molecule type" value="Genomic_DNA"/>
</dbReference>
<dbReference type="Proteomes" id="UP000006238">
    <property type="component" value="Unassembled WGS sequence"/>
</dbReference>
<accession>D4RXB9</accession>
<evidence type="ECO:0000313" key="1">
    <source>
        <dbReference type="EMBL" id="EFF69281.1"/>
    </source>
</evidence>
<protein>
    <recommendedName>
        <fullName evidence="3">HTH cro/C1-type domain-containing protein</fullName>
    </recommendedName>
</protein>